<dbReference type="InterPro" id="IPR050571">
    <property type="entry name" value="Class-IV_PLP-Dep_Aminotrnsfr"/>
</dbReference>
<comment type="catalytic activity">
    <reaction evidence="13 17">
        <text>L-isoleucine + 2-oxoglutarate = (S)-3-methyl-2-oxopentanoate + L-glutamate</text>
        <dbReference type="Rhea" id="RHEA:24801"/>
        <dbReference type="ChEBI" id="CHEBI:16810"/>
        <dbReference type="ChEBI" id="CHEBI:29985"/>
        <dbReference type="ChEBI" id="CHEBI:35146"/>
        <dbReference type="ChEBI" id="CHEBI:58045"/>
        <dbReference type="EC" id="2.6.1.42"/>
    </reaction>
</comment>
<organism evidence="18 19">
    <name type="scientific">Stieleria bergensis</name>
    <dbReference type="NCBI Taxonomy" id="2528025"/>
    <lineage>
        <taxon>Bacteria</taxon>
        <taxon>Pseudomonadati</taxon>
        <taxon>Planctomycetota</taxon>
        <taxon>Planctomycetia</taxon>
        <taxon>Pirellulales</taxon>
        <taxon>Pirellulaceae</taxon>
        <taxon>Stieleria</taxon>
    </lineage>
</organism>
<protein>
    <recommendedName>
        <fullName evidence="17">Branched-chain-amino-acid aminotransferase</fullName>
        <shortName evidence="17">BCAT</shortName>
        <ecNumber evidence="17">2.6.1.42</ecNumber>
    </recommendedName>
</protein>
<evidence type="ECO:0000256" key="9">
    <source>
        <dbReference type="ARBA" id="ARBA00022679"/>
    </source>
</evidence>
<evidence type="ECO:0000256" key="3">
    <source>
        <dbReference type="ARBA" id="ARBA00004824"/>
    </source>
</evidence>
<evidence type="ECO:0000256" key="7">
    <source>
        <dbReference type="ARBA" id="ARBA00022576"/>
    </source>
</evidence>
<comment type="function">
    <text evidence="2 17">Acts on leucine, isoleucine and valine.</text>
</comment>
<comment type="catalytic activity">
    <reaction evidence="12 17">
        <text>L-valine + 2-oxoglutarate = 3-methyl-2-oxobutanoate + L-glutamate</text>
        <dbReference type="Rhea" id="RHEA:24813"/>
        <dbReference type="ChEBI" id="CHEBI:11851"/>
        <dbReference type="ChEBI" id="CHEBI:16810"/>
        <dbReference type="ChEBI" id="CHEBI:29985"/>
        <dbReference type="ChEBI" id="CHEBI:57762"/>
        <dbReference type="EC" id="2.6.1.42"/>
    </reaction>
</comment>
<dbReference type="RefSeq" id="WP_145273063.1">
    <property type="nucleotide sequence ID" value="NZ_CP036272.1"/>
</dbReference>
<keyword evidence="7 17" id="KW-0032">Aminotransferase</keyword>
<evidence type="ECO:0000256" key="11">
    <source>
        <dbReference type="ARBA" id="ARBA00023304"/>
    </source>
</evidence>
<dbReference type="Gene3D" id="3.20.10.10">
    <property type="entry name" value="D-amino Acid Aminotransferase, subunit A, domain 2"/>
    <property type="match status" value="1"/>
</dbReference>
<name>A0A517SW92_9BACT</name>
<dbReference type="PANTHER" id="PTHR42743:SF11">
    <property type="entry name" value="AMINODEOXYCHORISMATE LYASE"/>
    <property type="match status" value="1"/>
</dbReference>
<dbReference type="InterPro" id="IPR043131">
    <property type="entry name" value="BCAT-like_N"/>
</dbReference>
<dbReference type="GO" id="GO:0009097">
    <property type="term" value="P:isoleucine biosynthetic process"/>
    <property type="evidence" value="ECO:0007669"/>
    <property type="project" value="UniProtKB-UniPathway"/>
</dbReference>
<dbReference type="SUPFAM" id="SSF56752">
    <property type="entry name" value="D-aminoacid aminotransferase-like PLP-dependent enzymes"/>
    <property type="match status" value="1"/>
</dbReference>
<evidence type="ECO:0000256" key="8">
    <source>
        <dbReference type="ARBA" id="ARBA00022605"/>
    </source>
</evidence>
<dbReference type="NCBIfam" id="TIGR01122">
    <property type="entry name" value="ilvE_I"/>
    <property type="match status" value="1"/>
</dbReference>
<evidence type="ECO:0000256" key="17">
    <source>
        <dbReference type="RuleBase" id="RU364094"/>
    </source>
</evidence>
<evidence type="ECO:0000256" key="6">
    <source>
        <dbReference type="ARBA" id="ARBA00009320"/>
    </source>
</evidence>
<dbReference type="UniPathway" id="UPA00048">
    <property type="reaction ID" value="UER00073"/>
</dbReference>
<dbReference type="InterPro" id="IPR036038">
    <property type="entry name" value="Aminotransferase-like"/>
</dbReference>
<comment type="catalytic activity">
    <reaction evidence="14 17">
        <text>L-leucine + 2-oxoglutarate = 4-methyl-2-oxopentanoate + L-glutamate</text>
        <dbReference type="Rhea" id="RHEA:18321"/>
        <dbReference type="ChEBI" id="CHEBI:16810"/>
        <dbReference type="ChEBI" id="CHEBI:17865"/>
        <dbReference type="ChEBI" id="CHEBI:29985"/>
        <dbReference type="ChEBI" id="CHEBI:57427"/>
        <dbReference type="EC" id="2.6.1.42"/>
    </reaction>
</comment>
<gene>
    <name evidence="17 18" type="primary">ilvE</name>
    <name evidence="18" type="ORF">SV7mr_29270</name>
</gene>
<evidence type="ECO:0000313" key="18">
    <source>
        <dbReference type="EMBL" id="QDT60405.1"/>
    </source>
</evidence>
<reference evidence="18 19" key="1">
    <citation type="submission" date="2019-02" db="EMBL/GenBank/DDBJ databases">
        <title>Deep-cultivation of Planctomycetes and their phenomic and genomic characterization uncovers novel biology.</title>
        <authorList>
            <person name="Wiegand S."/>
            <person name="Jogler M."/>
            <person name="Boedeker C."/>
            <person name="Pinto D."/>
            <person name="Vollmers J."/>
            <person name="Rivas-Marin E."/>
            <person name="Kohn T."/>
            <person name="Peeters S.H."/>
            <person name="Heuer A."/>
            <person name="Rast P."/>
            <person name="Oberbeckmann S."/>
            <person name="Bunk B."/>
            <person name="Jeske O."/>
            <person name="Meyerdierks A."/>
            <person name="Storesund J.E."/>
            <person name="Kallscheuer N."/>
            <person name="Luecker S."/>
            <person name="Lage O.M."/>
            <person name="Pohl T."/>
            <person name="Merkel B.J."/>
            <person name="Hornburger P."/>
            <person name="Mueller R.-W."/>
            <person name="Bruemmer F."/>
            <person name="Labrenz M."/>
            <person name="Spormann A.M."/>
            <person name="Op den Camp H."/>
            <person name="Overmann J."/>
            <person name="Amann R."/>
            <person name="Jetten M.S.M."/>
            <person name="Mascher T."/>
            <person name="Medema M.H."/>
            <person name="Devos D.P."/>
            <person name="Kaster A.-K."/>
            <person name="Ovreas L."/>
            <person name="Rohde M."/>
            <person name="Galperin M.Y."/>
            <person name="Jogler C."/>
        </authorList>
    </citation>
    <scope>NUCLEOTIDE SEQUENCE [LARGE SCALE GENOMIC DNA]</scope>
    <source>
        <strain evidence="18 19">SV_7m_r</strain>
    </source>
</reference>
<dbReference type="UniPathway" id="UPA00049">
    <property type="reaction ID" value="UER00062"/>
</dbReference>
<comment type="pathway">
    <text evidence="4 17">Amino-acid biosynthesis; L-valine biosynthesis; L-valine from pyruvate: step 4/4.</text>
</comment>
<dbReference type="UniPathway" id="UPA00047">
    <property type="reaction ID" value="UER00058"/>
</dbReference>
<sequence length="285" mass="30975">MPRQIYINGQYFAPDDAKISVYDHGLLYGDGVFEGMRAYSGKVFRLTEHLQRLDESGRAIGLQMPIDLETMANDVNETVARNEITDGYIRLIVTRGAGALGLDPFKCSNPQLIIIADSITLYPDSAYENGLDLVTASTIRNHPAALSPRIKSLNYLNNILAKMEGLRAGCVEALMLNHKGEVAECTGDNIFIVKDGKLFTPPIEAGILEGITRNAVLQLAQQAGIETAEIPLTRHDLYVADECFLTGSAAEVIAAVKLDGRAIGDGSVGPITQQLNQAFRTLVRQ</sequence>
<evidence type="ECO:0000256" key="16">
    <source>
        <dbReference type="RuleBase" id="RU004516"/>
    </source>
</evidence>
<keyword evidence="9 17" id="KW-0808">Transferase</keyword>
<proteinExistence type="inferred from homology"/>
<dbReference type="InterPro" id="IPR043132">
    <property type="entry name" value="BCAT-like_C"/>
</dbReference>
<keyword evidence="10 16" id="KW-0663">Pyridoxal phosphate</keyword>
<keyword evidence="11 17" id="KW-0100">Branched-chain amino acid biosynthesis</keyword>
<comment type="cofactor">
    <cofactor evidence="1 16">
        <name>pyridoxal 5'-phosphate</name>
        <dbReference type="ChEBI" id="CHEBI:597326"/>
    </cofactor>
</comment>
<dbReference type="PANTHER" id="PTHR42743">
    <property type="entry name" value="AMINO-ACID AMINOTRANSFERASE"/>
    <property type="match status" value="1"/>
</dbReference>
<dbReference type="AlphaFoldDB" id="A0A517SW92"/>
<dbReference type="GO" id="GO:0052654">
    <property type="term" value="F:L-leucine-2-oxoglutarate transaminase activity"/>
    <property type="evidence" value="ECO:0007669"/>
    <property type="project" value="RHEA"/>
</dbReference>
<dbReference type="NCBIfam" id="NF006185">
    <property type="entry name" value="PRK08320.1"/>
    <property type="match status" value="1"/>
</dbReference>
<comment type="pathway">
    <text evidence="3 17">Amino-acid biosynthesis; L-isoleucine biosynthesis; L-isoleucine from 2-oxobutanoate: step 4/4.</text>
</comment>
<dbReference type="EMBL" id="CP036272">
    <property type="protein sequence ID" value="QDT60405.1"/>
    <property type="molecule type" value="Genomic_DNA"/>
</dbReference>
<dbReference type="InterPro" id="IPR005785">
    <property type="entry name" value="B_amino_transI"/>
</dbReference>
<keyword evidence="19" id="KW-1185">Reference proteome</keyword>
<dbReference type="Gene3D" id="3.30.470.10">
    <property type="match status" value="1"/>
</dbReference>
<dbReference type="GO" id="GO:0009098">
    <property type="term" value="P:L-leucine biosynthetic process"/>
    <property type="evidence" value="ECO:0007669"/>
    <property type="project" value="UniProtKB-UniPathway"/>
</dbReference>
<keyword evidence="8 17" id="KW-0028">Amino-acid biosynthesis</keyword>
<dbReference type="InterPro" id="IPR001544">
    <property type="entry name" value="Aminotrans_IV"/>
</dbReference>
<dbReference type="FunFam" id="3.20.10.10:FF:000002">
    <property type="entry name" value="D-alanine aminotransferase"/>
    <property type="match status" value="1"/>
</dbReference>
<evidence type="ECO:0000256" key="5">
    <source>
        <dbReference type="ARBA" id="ARBA00005072"/>
    </source>
</evidence>
<dbReference type="InterPro" id="IPR018300">
    <property type="entry name" value="Aminotrans_IV_CS"/>
</dbReference>
<dbReference type="OrthoDB" id="9805628at2"/>
<dbReference type="Proteomes" id="UP000315003">
    <property type="component" value="Chromosome"/>
</dbReference>
<evidence type="ECO:0000313" key="19">
    <source>
        <dbReference type="Proteomes" id="UP000315003"/>
    </source>
</evidence>
<evidence type="ECO:0000256" key="15">
    <source>
        <dbReference type="RuleBase" id="RU004106"/>
    </source>
</evidence>
<dbReference type="GO" id="GO:0005829">
    <property type="term" value="C:cytosol"/>
    <property type="evidence" value="ECO:0007669"/>
    <property type="project" value="TreeGrafter"/>
</dbReference>
<dbReference type="EC" id="2.6.1.42" evidence="17"/>
<dbReference type="CDD" id="cd01558">
    <property type="entry name" value="D-AAT_like"/>
    <property type="match status" value="1"/>
</dbReference>
<evidence type="ECO:0000256" key="1">
    <source>
        <dbReference type="ARBA" id="ARBA00001933"/>
    </source>
</evidence>
<evidence type="ECO:0000256" key="13">
    <source>
        <dbReference type="ARBA" id="ARBA00048798"/>
    </source>
</evidence>
<comment type="pathway">
    <text evidence="5 17">Amino-acid biosynthesis; L-leucine biosynthesis; L-leucine from 3-methyl-2-oxobutanoate: step 4/4.</text>
</comment>
<dbReference type="FunFam" id="3.30.470.10:FF:000006">
    <property type="entry name" value="Branched-chain-amino-acid aminotransferase"/>
    <property type="match status" value="1"/>
</dbReference>
<dbReference type="Pfam" id="PF01063">
    <property type="entry name" value="Aminotran_4"/>
    <property type="match status" value="1"/>
</dbReference>
<evidence type="ECO:0000256" key="2">
    <source>
        <dbReference type="ARBA" id="ARBA00003109"/>
    </source>
</evidence>
<dbReference type="GO" id="GO:0009099">
    <property type="term" value="P:L-valine biosynthetic process"/>
    <property type="evidence" value="ECO:0007669"/>
    <property type="project" value="UniProtKB-UniPathway"/>
</dbReference>
<comment type="similarity">
    <text evidence="6 15">Belongs to the class-IV pyridoxal-phosphate-dependent aminotransferase family.</text>
</comment>
<evidence type="ECO:0000256" key="4">
    <source>
        <dbReference type="ARBA" id="ARBA00004931"/>
    </source>
</evidence>
<evidence type="ECO:0000256" key="14">
    <source>
        <dbReference type="ARBA" id="ARBA00049229"/>
    </source>
</evidence>
<dbReference type="GO" id="GO:0052655">
    <property type="term" value="F:L-valine-2-oxoglutarate transaminase activity"/>
    <property type="evidence" value="ECO:0007669"/>
    <property type="project" value="RHEA"/>
</dbReference>
<evidence type="ECO:0000256" key="12">
    <source>
        <dbReference type="ARBA" id="ARBA00048212"/>
    </source>
</evidence>
<dbReference type="GO" id="GO:0052656">
    <property type="term" value="F:L-isoleucine-2-oxoglutarate transaminase activity"/>
    <property type="evidence" value="ECO:0007669"/>
    <property type="project" value="RHEA"/>
</dbReference>
<accession>A0A517SW92</accession>
<evidence type="ECO:0000256" key="10">
    <source>
        <dbReference type="ARBA" id="ARBA00022898"/>
    </source>
</evidence>
<dbReference type="PROSITE" id="PS00770">
    <property type="entry name" value="AA_TRANSFER_CLASS_4"/>
    <property type="match status" value="1"/>
</dbReference>